<evidence type="ECO:0000313" key="2">
    <source>
        <dbReference type="EMBL" id="BBO73364.1"/>
    </source>
</evidence>
<feature type="domain" description="PilZ" evidence="1">
    <location>
        <begin position="25"/>
        <end position="105"/>
    </location>
</feature>
<evidence type="ECO:0000259" key="1">
    <source>
        <dbReference type="Pfam" id="PF07238"/>
    </source>
</evidence>
<protein>
    <recommendedName>
        <fullName evidence="1">PilZ domain-containing protein</fullName>
    </recommendedName>
</protein>
<dbReference type="Gene3D" id="2.40.10.220">
    <property type="entry name" value="predicted glycosyltransferase like domains"/>
    <property type="match status" value="1"/>
</dbReference>
<organism evidence="2 3">
    <name type="scientific">Desulfosarcina widdelii</name>
    <dbReference type="NCBI Taxonomy" id="947919"/>
    <lineage>
        <taxon>Bacteria</taxon>
        <taxon>Pseudomonadati</taxon>
        <taxon>Thermodesulfobacteriota</taxon>
        <taxon>Desulfobacteria</taxon>
        <taxon>Desulfobacterales</taxon>
        <taxon>Desulfosarcinaceae</taxon>
        <taxon>Desulfosarcina</taxon>
    </lineage>
</organism>
<dbReference type="InterPro" id="IPR009875">
    <property type="entry name" value="PilZ_domain"/>
</dbReference>
<sequence>MGFKHWLNNAGKHLKGLSKSQRIYQRSHIRNQCLIASEFGSSGNRDSALIKNLNGSGAYIETRRRFRVGEVVQLKFPLHYLDPPIEVTGVVAWTGADGVGVKFQSTGS</sequence>
<dbReference type="KEGG" id="dwd:DSCW_07810"/>
<evidence type="ECO:0000313" key="3">
    <source>
        <dbReference type="Proteomes" id="UP000427769"/>
    </source>
</evidence>
<dbReference type="EMBL" id="AP021875">
    <property type="protein sequence ID" value="BBO73364.1"/>
    <property type="molecule type" value="Genomic_DNA"/>
</dbReference>
<gene>
    <name evidence="2" type="ORF">DSCW_07810</name>
</gene>
<name>A0A5K7Z4I3_9BACT</name>
<dbReference type="Proteomes" id="UP000427769">
    <property type="component" value="Chromosome"/>
</dbReference>
<dbReference type="GO" id="GO:0035438">
    <property type="term" value="F:cyclic-di-GMP binding"/>
    <property type="evidence" value="ECO:0007669"/>
    <property type="project" value="InterPro"/>
</dbReference>
<dbReference type="RefSeq" id="WP_155302478.1">
    <property type="nucleotide sequence ID" value="NZ_AP021875.1"/>
</dbReference>
<dbReference type="OrthoDB" id="5419439at2"/>
<proteinExistence type="predicted"/>
<dbReference type="SUPFAM" id="SSF141371">
    <property type="entry name" value="PilZ domain-like"/>
    <property type="match status" value="1"/>
</dbReference>
<dbReference type="Pfam" id="PF07238">
    <property type="entry name" value="PilZ"/>
    <property type="match status" value="1"/>
</dbReference>
<accession>A0A5K7Z4I3</accession>
<dbReference type="AlphaFoldDB" id="A0A5K7Z4I3"/>
<keyword evidence="3" id="KW-1185">Reference proteome</keyword>
<reference evidence="2 3" key="1">
    <citation type="submission" date="2019-11" db="EMBL/GenBank/DDBJ databases">
        <title>Comparative genomics of hydrocarbon-degrading Desulfosarcina strains.</title>
        <authorList>
            <person name="Watanabe M."/>
            <person name="Kojima H."/>
            <person name="Fukui M."/>
        </authorList>
    </citation>
    <scope>NUCLEOTIDE SEQUENCE [LARGE SCALE GENOMIC DNA]</scope>
    <source>
        <strain evidence="2 3">PP31</strain>
    </source>
</reference>